<dbReference type="Proteomes" id="UP001148737">
    <property type="component" value="Unassembled WGS sequence"/>
</dbReference>
<accession>A0ACC1R3F2</accession>
<organism evidence="1 2">
    <name type="scientific">Lecanicillium saksenae</name>
    <dbReference type="NCBI Taxonomy" id="468837"/>
    <lineage>
        <taxon>Eukaryota</taxon>
        <taxon>Fungi</taxon>
        <taxon>Dikarya</taxon>
        <taxon>Ascomycota</taxon>
        <taxon>Pezizomycotina</taxon>
        <taxon>Sordariomycetes</taxon>
        <taxon>Hypocreomycetidae</taxon>
        <taxon>Hypocreales</taxon>
        <taxon>Cordycipitaceae</taxon>
        <taxon>Lecanicillium</taxon>
    </lineage>
</organism>
<keyword evidence="2" id="KW-1185">Reference proteome</keyword>
<proteinExistence type="predicted"/>
<evidence type="ECO:0000313" key="2">
    <source>
        <dbReference type="Proteomes" id="UP001148737"/>
    </source>
</evidence>
<gene>
    <name evidence="1" type="ORF">NLG97_g2482</name>
</gene>
<protein>
    <submittedName>
        <fullName evidence="1">Uncharacterized protein</fullName>
    </submittedName>
</protein>
<comment type="caution">
    <text evidence="1">The sequence shown here is derived from an EMBL/GenBank/DDBJ whole genome shotgun (WGS) entry which is preliminary data.</text>
</comment>
<evidence type="ECO:0000313" key="1">
    <source>
        <dbReference type="EMBL" id="KAJ3496679.1"/>
    </source>
</evidence>
<reference evidence="1" key="1">
    <citation type="submission" date="2022-07" db="EMBL/GenBank/DDBJ databases">
        <title>Genome Sequence of Lecanicillium saksenae.</title>
        <authorList>
            <person name="Buettner E."/>
        </authorList>
    </citation>
    <scope>NUCLEOTIDE SEQUENCE</scope>
    <source>
        <strain evidence="1">VT-O1</strain>
    </source>
</reference>
<sequence length="275" mass="29998">MSPKPGLQMPSVVKNFQLSYPYPTVLLVLINRPRQLNSLTTEANFELDRIIHAFDAEPSLRVAIVSGVGKAFCVGADIKEWISNNTNGIPFEYPDNGFGGLSFRRGRKPVIAAVNGPAHGGGCEMVLNCDLIIAAASATFALPEIKRGVIPMGGSLPRLMKTLGRQLASELALTGRCATAHEFKTYGLCNFVVPDGEDVVGKALEYAKIIADNSPDAVIAVREGLQLGWEGIGVEDAESRFITSWFKNIYEGENMREGLNAFLEKRDPRWKDSKL</sequence>
<dbReference type="EMBL" id="JANAKD010000170">
    <property type="protein sequence ID" value="KAJ3496679.1"/>
    <property type="molecule type" value="Genomic_DNA"/>
</dbReference>
<name>A0ACC1R3F2_9HYPO</name>